<reference evidence="3 4" key="1">
    <citation type="submission" date="2020-08" db="EMBL/GenBank/DDBJ databases">
        <title>Sequencing the genomes of 1000 actinobacteria strains.</title>
        <authorList>
            <person name="Klenk H.-P."/>
        </authorList>
    </citation>
    <scope>NUCLEOTIDE SEQUENCE [LARGE SCALE GENOMIC DNA]</scope>
    <source>
        <strain evidence="3 4">DSM 46659</strain>
    </source>
</reference>
<dbReference type="AlphaFoldDB" id="A0A7X0D7R2"/>
<keyword evidence="4" id="KW-1185">Reference proteome</keyword>
<gene>
    <name evidence="3" type="ORF">HNR23_004066</name>
</gene>
<protein>
    <submittedName>
        <fullName evidence="3">Uncharacterized protein</fullName>
    </submittedName>
</protein>
<name>A0A7X0D7R2_9ACTN</name>
<evidence type="ECO:0000313" key="4">
    <source>
        <dbReference type="Proteomes" id="UP000546642"/>
    </source>
</evidence>
<feature type="compositionally biased region" description="Polar residues" evidence="1">
    <location>
        <begin position="108"/>
        <end position="117"/>
    </location>
</feature>
<evidence type="ECO:0000313" key="3">
    <source>
        <dbReference type="EMBL" id="MBB6174006.1"/>
    </source>
</evidence>
<keyword evidence="2" id="KW-1133">Transmembrane helix</keyword>
<dbReference type="EMBL" id="JACHDS010000001">
    <property type="protein sequence ID" value="MBB6174006.1"/>
    <property type="molecule type" value="Genomic_DNA"/>
</dbReference>
<keyword evidence="2" id="KW-0472">Membrane</keyword>
<dbReference type="Proteomes" id="UP000546642">
    <property type="component" value="Unassembled WGS sequence"/>
</dbReference>
<feature type="transmembrane region" description="Helical" evidence="2">
    <location>
        <begin position="66"/>
        <end position="90"/>
    </location>
</feature>
<accession>A0A7X0D7R2</accession>
<evidence type="ECO:0000256" key="2">
    <source>
        <dbReference type="SAM" id="Phobius"/>
    </source>
</evidence>
<sequence>MSHSASSPPSPAPTAPANSEGMVPEAFHYTPNADQYVLQADALRRRQLRAALLYGSSRYWRRRQRVWPAVIGGVILIALICGGIAVHSAFDKQQEINQERENARNPGPVTQQQNPVGQSGLGGQPG</sequence>
<feature type="region of interest" description="Disordered" evidence="1">
    <location>
        <begin position="1"/>
        <end position="26"/>
    </location>
</feature>
<comment type="caution">
    <text evidence="3">The sequence shown here is derived from an EMBL/GenBank/DDBJ whole genome shotgun (WGS) entry which is preliminary data.</text>
</comment>
<keyword evidence="2" id="KW-0812">Transmembrane</keyword>
<organism evidence="3 4">
    <name type="scientific">Nocardiopsis mwathae</name>
    <dbReference type="NCBI Taxonomy" id="1472723"/>
    <lineage>
        <taxon>Bacteria</taxon>
        <taxon>Bacillati</taxon>
        <taxon>Actinomycetota</taxon>
        <taxon>Actinomycetes</taxon>
        <taxon>Streptosporangiales</taxon>
        <taxon>Nocardiopsidaceae</taxon>
        <taxon>Nocardiopsis</taxon>
    </lineage>
</organism>
<evidence type="ECO:0000256" key="1">
    <source>
        <dbReference type="SAM" id="MobiDB-lite"/>
    </source>
</evidence>
<proteinExistence type="predicted"/>
<feature type="region of interest" description="Disordered" evidence="1">
    <location>
        <begin position="95"/>
        <end position="126"/>
    </location>
</feature>